<evidence type="ECO:0000256" key="5">
    <source>
        <dbReference type="SAM" id="Phobius"/>
    </source>
</evidence>
<dbReference type="GO" id="GO:0000329">
    <property type="term" value="C:fungal-type vacuole membrane"/>
    <property type="evidence" value="ECO:0007669"/>
    <property type="project" value="TreeGrafter"/>
</dbReference>
<accession>A0AAD7BWK3</accession>
<dbReference type="Proteomes" id="UP001221142">
    <property type="component" value="Unassembled WGS sequence"/>
</dbReference>
<evidence type="ECO:0000313" key="6">
    <source>
        <dbReference type="EMBL" id="KAJ7632507.1"/>
    </source>
</evidence>
<feature type="transmembrane region" description="Helical" evidence="5">
    <location>
        <begin position="316"/>
        <end position="335"/>
    </location>
</feature>
<feature type="transmembrane region" description="Helical" evidence="5">
    <location>
        <begin position="144"/>
        <end position="165"/>
    </location>
</feature>
<keyword evidence="4 5" id="KW-0472">Membrane</keyword>
<dbReference type="AlphaFoldDB" id="A0AAD7BWK3"/>
<dbReference type="Gene3D" id="1.20.1250.20">
    <property type="entry name" value="MFS general substrate transporter like domains"/>
    <property type="match status" value="1"/>
</dbReference>
<comment type="caution">
    <text evidence="6">The sequence shown here is derived from an EMBL/GenBank/DDBJ whole genome shotgun (WGS) entry which is preliminary data.</text>
</comment>
<dbReference type="EMBL" id="JARKIF010000008">
    <property type="protein sequence ID" value="KAJ7632507.1"/>
    <property type="molecule type" value="Genomic_DNA"/>
</dbReference>
<feature type="transmembrane region" description="Helical" evidence="5">
    <location>
        <begin position="172"/>
        <end position="194"/>
    </location>
</feature>
<reference evidence="6" key="1">
    <citation type="submission" date="2023-03" db="EMBL/GenBank/DDBJ databases">
        <title>Massive genome expansion in bonnet fungi (Mycena s.s.) driven by repeated elements and novel gene families across ecological guilds.</title>
        <authorList>
            <consortium name="Lawrence Berkeley National Laboratory"/>
            <person name="Harder C.B."/>
            <person name="Miyauchi S."/>
            <person name="Viragh M."/>
            <person name="Kuo A."/>
            <person name="Thoen E."/>
            <person name="Andreopoulos B."/>
            <person name="Lu D."/>
            <person name="Skrede I."/>
            <person name="Drula E."/>
            <person name="Henrissat B."/>
            <person name="Morin E."/>
            <person name="Kohler A."/>
            <person name="Barry K."/>
            <person name="LaButti K."/>
            <person name="Morin E."/>
            <person name="Salamov A."/>
            <person name="Lipzen A."/>
            <person name="Mereny Z."/>
            <person name="Hegedus B."/>
            <person name="Baldrian P."/>
            <person name="Stursova M."/>
            <person name="Weitz H."/>
            <person name="Taylor A."/>
            <person name="Grigoriev I.V."/>
            <person name="Nagy L.G."/>
            <person name="Martin F."/>
            <person name="Kauserud H."/>
        </authorList>
    </citation>
    <scope>NUCLEOTIDE SEQUENCE</scope>
    <source>
        <strain evidence="6">9284</strain>
    </source>
</reference>
<comment type="subcellular location">
    <subcellularLocation>
        <location evidence="1">Membrane</location>
        <topology evidence="1">Multi-pass membrane protein</topology>
    </subcellularLocation>
</comment>
<organism evidence="6 7">
    <name type="scientific">Roridomyces roridus</name>
    <dbReference type="NCBI Taxonomy" id="1738132"/>
    <lineage>
        <taxon>Eukaryota</taxon>
        <taxon>Fungi</taxon>
        <taxon>Dikarya</taxon>
        <taxon>Basidiomycota</taxon>
        <taxon>Agaricomycotina</taxon>
        <taxon>Agaricomycetes</taxon>
        <taxon>Agaricomycetidae</taxon>
        <taxon>Agaricales</taxon>
        <taxon>Marasmiineae</taxon>
        <taxon>Mycenaceae</taxon>
        <taxon>Roridomyces</taxon>
    </lineage>
</organism>
<protein>
    <submittedName>
        <fullName evidence="6">MFS general substrate transporter</fullName>
    </submittedName>
</protein>
<evidence type="ECO:0000256" key="4">
    <source>
        <dbReference type="ARBA" id="ARBA00023136"/>
    </source>
</evidence>
<evidence type="ECO:0000313" key="7">
    <source>
        <dbReference type="Proteomes" id="UP001221142"/>
    </source>
</evidence>
<evidence type="ECO:0000256" key="2">
    <source>
        <dbReference type="ARBA" id="ARBA00022692"/>
    </source>
</evidence>
<evidence type="ECO:0000256" key="3">
    <source>
        <dbReference type="ARBA" id="ARBA00022989"/>
    </source>
</evidence>
<evidence type="ECO:0000256" key="1">
    <source>
        <dbReference type="ARBA" id="ARBA00004141"/>
    </source>
</evidence>
<name>A0AAD7BWK3_9AGAR</name>
<dbReference type="PANTHER" id="PTHR21576">
    <property type="entry name" value="UNCHARACTERIZED NODULIN-LIKE PROTEIN"/>
    <property type="match status" value="1"/>
</dbReference>
<proteinExistence type="predicted"/>
<feature type="transmembrane region" description="Helical" evidence="5">
    <location>
        <begin position="400"/>
        <end position="419"/>
    </location>
</feature>
<dbReference type="InterPro" id="IPR036259">
    <property type="entry name" value="MFS_trans_sf"/>
</dbReference>
<feature type="transmembrane region" description="Helical" evidence="5">
    <location>
        <begin position="347"/>
        <end position="370"/>
    </location>
</feature>
<keyword evidence="2 5" id="KW-0812">Transmembrane</keyword>
<feature type="transmembrane region" description="Helical" evidence="5">
    <location>
        <begin position="103"/>
        <end position="124"/>
    </location>
</feature>
<keyword evidence="3 5" id="KW-1133">Transmembrane helix</keyword>
<dbReference type="PANTHER" id="PTHR21576:SF158">
    <property type="entry name" value="RIBOSOMAL RNA-PROCESSING PROTEIN 12-LIKE CONSERVED DOMAIN-CONTAINING PROTEIN"/>
    <property type="match status" value="1"/>
</dbReference>
<feature type="transmembrane region" description="Helical" evidence="5">
    <location>
        <begin position="236"/>
        <end position="254"/>
    </location>
</feature>
<feature type="transmembrane region" description="Helical" evidence="5">
    <location>
        <begin position="64"/>
        <end position="91"/>
    </location>
</feature>
<keyword evidence="7" id="KW-1185">Reference proteome</keyword>
<sequence>MKPLICLFIGLNVLTAGSVFIFPLFVPALQHVRLTQPQLTSIALAGMASQYPLSPLVGRVLDKYGPWFCSLVASCLHSLALGGFSFAVWRMQDSSTDSAPTQASVYVLVTLFMLAGFGAVFSYFCSLFGAARLFPDYPGASSGVVNAIYGLSPVLLSTVASTWFTDVDGLDLVRFLAALAIVSGSVHLIGAFNLRKIPPPVPSPERDETDETTPLIATDSSAVSRSVLDLTKDPQFWVLFVVLFCSLGPCEMIISNVGSIVLSLPTVYTESSASTQVKTIAISNTITRLLVGPLADLVSPSKNSVSHHDTSVRKHLISRVFFLVAPPCILIWAFFWMETSVKTQADVWVLSVGTGIAYGSIFTLLLLFLLSQRSLSNIYLGPSIIAAVWGQRDAGRNLGIAVYAPFTATIVFSYLYALVVAEHTEGSTISVGESHVGKRPFGYRWELSWSRFLVELACGEVGEAYFRESLE</sequence>
<gene>
    <name evidence="6" type="ORF">FB45DRAFT_791616</name>
</gene>
<dbReference type="SUPFAM" id="SSF103473">
    <property type="entry name" value="MFS general substrate transporter"/>
    <property type="match status" value="1"/>
</dbReference>